<keyword evidence="6" id="KW-1185">Reference proteome</keyword>
<reference evidence="5 6" key="1">
    <citation type="submission" date="2017-08" db="EMBL/GenBank/DDBJ databases">
        <title>Substantial Increase in Enzyme Production by Combined Drug-Resistance Mutations in Paenibacillus agaridevorans.</title>
        <authorList>
            <person name="Tanaka Y."/>
            <person name="Funane K."/>
            <person name="Hosaka T."/>
            <person name="Shiwa Y."/>
            <person name="Fujita N."/>
            <person name="Miyazaki T."/>
            <person name="Yoshikawa H."/>
            <person name="Murakami K."/>
            <person name="Kasahara K."/>
            <person name="Inaoka T."/>
            <person name="Hiraga Y."/>
            <person name="Ochi K."/>
        </authorList>
    </citation>
    <scope>NUCLEOTIDE SEQUENCE [LARGE SCALE GENOMIC DNA]</scope>
    <source>
        <strain evidence="5 6">T-3040</strain>
    </source>
</reference>
<dbReference type="PANTHER" id="PTHR11461:SF211">
    <property type="entry name" value="GH10112P-RELATED"/>
    <property type="match status" value="1"/>
</dbReference>
<evidence type="ECO:0000259" key="4">
    <source>
        <dbReference type="SMART" id="SM00093"/>
    </source>
</evidence>
<name>A0A2R5F3Z4_9BACL</name>
<dbReference type="GO" id="GO:0004867">
    <property type="term" value="F:serine-type endopeptidase inhibitor activity"/>
    <property type="evidence" value="ECO:0007669"/>
    <property type="project" value="InterPro"/>
</dbReference>
<sequence>MRRNRKRGSAWTIVGLSALLLLSGCGGANSPNGPIQTNNPSNSNTSYEVSNEDSGIEQAAYTIDDYDAAVANAQLAFAFDLYDEVRKADTDAGSNDFLSPASIATALAMTLNGAGGDTLNAMNQVLHLEGMDAEERNRGYQVLLDLLSHSGEEIKLSVANSLWARDDLSFNKQFIQTNKDYFNAEMESLDFQDAQSADKINKWVREQTAGKINEIIKAPIKENAILFLLNTIYFKANWASSFSEDLTETRPFTNADGSQQDVPMMLKDGKLSHLSGEGFQAVRIPYNGGSMSMIVFLPDKDKSLDAFLDGLSAAQWKKLLGQFKPAIGQLRLPRFKMEYEITLNDALKALGMETAFDPNRADFSPMISHDNNVYIGEVKHKTFIEVNEQGTEAGAVTSIGMEVTSAPSNTFEMEVDRPFFFAIHDERTNSILFMGTVRQLD</sequence>
<dbReference type="Proteomes" id="UP000245202">
    <property type="component" value="Unassembled WGS sequence"/>
</dbReference>
<feature type="region of interest" description="Disordered" evidence="2">
    <location>
        <begin position="31"/>
        <end position="51"/>
    </location>
</feature>
<evidence type="ECO:0000313" key="6">
    <source>
        <dbReference type="Proteomes" id="UP000245202"/>
    </source>
</evidence>
<feature type="domain" description="Serpin" evidence="4">
    <location>
        <begin position="79"/>
        <end position="440"/>
    </location>
</feature>
<dbReference type="InterPro" id="IPR023796">
    <property type="entry name" value="Serpin_dom"/>
</dbReference>
<dbReference type="PROSITE" id="PS51257">
    <property type="entry name" value="PROKAR_LIPOPROTEIN"/>
    <property type="match status" value="1"/>
</dbReference>
<dbReference type="InterPro" id="IPR042178">
    <property type="entry name" value="Serpin_sf_1"/>
</dbReference>
<dbReference type="CDD" id="cd19588">
    <property type="entry name" value="serpin_miropin-like"/>
    <property type="match status" value="1"/>
</dbReference>
<dbReference type="SUPFAM" id="SSF56574">
    <property type="entry name" value="Serpins"/>
    <property type="match status" value="1"/>
</dbReference>
<dbReference type="Gene3D" id="2.30.39.10">
    <property type="entry name" value="Alpha-1-antitrypsin, domain 1"/>
    <property type="match status" value="1"/>
</dbReference>
<dbReference type="EMBL" id="BDQX01000390">
    <property type="protein sequence ID" value="GBG11253.1"/>
    <property type="molecule type" value="Genomic_DNA"/>
</dbReference>
<dbReference type="SMART" id="SM00093">
    <property type="entry name" value="SERPIN"/>
    <property type="match status" value="1"/>
</dbReference>
<evidence type="ECO:0000313" key="5">
    <source>
        <dbReference type="EMBL" id="GBG11253.1"/>
    </source>
</evidence>
<dbReference type="InterPro" id="IPR023795">
    <property type="entry name" value="Serpin_CS"/>
</dbReference>
<dbReference type="AlphaFoldDB" id="A0A2R5F3Z4"/>
<dbReference type="PANTHER" id="PTHR11461">
    <property type="entry name" value="SERINE PROTEASE INHIBITOR, SERPIN"/>
    <property type="match status" value="1"/>
</dbReference>
<comment type="caution">
    <text evidence="5">The sequence shown here is derived from an EMBL/GenBank/DDBJ whole genome shotgun (WGS) entry which is preliminary data.</text>
</comment>
<organism evidence="5 6">
    <name type="scientific">Paenibacillus agaridevorans</name>
    <dbReference type="NCBI Taxonomy" id="171404"/>
    <lineage>
        <taxon>Bacteria</taxon>
        <taxon>Bacillati</taxon>
        <taxon>Bacillota</taxon>
        <taxon>Bacilli</taxon>
        <taxon>Bacillales</taxon>
        <taxon>Paenibacillaceae</taxon>
        <taxon>Paenibacillus</taxon>
    </lineage>
</organism>
<keyword evidence="3" id="KW-0732">Signal</keyword>
<feature type="compositionally biased region" description="Polar residues" evidence="2">
    <location>
        <begin position="31"/>
        <end position="49"/>
    </location>
</feature>
<dbReference type="InterPro" id="IPR036186">
    <property type="entry name" value="Serpin_sf"/>
</dbReference>
<evidence type="ECO:0000256" key="2">
    <source>
        <dbReference type="SAM" id="MobiDB-lite"/>
    </source>
</evidence>
<dbReference type="InterPro" id="IPR042185">
    <property type="entry name" value="Serpin_sf_2"/>
</dbReference>
<proteinExistence type="inferred from homology"/>
<comment type="similarity">
    <text evidence="1">Belongs to the serpin family.</text>
</comment>
<dbReference type="GO" id="GO:0005615">
    <property type="term" value="C:extracellular space"/>
    <property type="evidence" value="ECO:0007669"/>
    <property type="project" value="InterPro"/>
</dbReference>
<dbReference type="InterPro" id="IPR000215">
    <property type="entry name" value="Serpin_fam"/>
</dbReference>
<dbReference type="Gene3D" id="3.30.497.10">
    <property type="entry name" value="Antithrombin, subunit I, domain 2"/>
    <property type="match status" value="1"/>
</dbReference>
<accession>A0A2R5F3Z4</accession>
<feature type="signal peptide" evidence="3">
    <location>
        <begin position="1"/>
        <end position="28"/>
    </location>
</feature>
<dbReference type="PROSITE" id="PS00284">
    <property type="entry name" value="SERPIN"/>
    <property type="match status" value="1"/>
</dbReference>
<gene>
    <name evidence="5" type="ORF">PAT3040_06047</name>
</gene>
<evidence type="ECO:0000256" key="1">
    <source>
        <dbReference type="RuleBase" id="RU000411"/>
    </source>
</evidence>
<feature type="chain" id="PRO_5038793504" description="Serpin domain-containing protein" evidence="3">
    <location>
        <begin position="29"/>
        <end position="441"/>
    </location>
</feature>
<protein>
    <recommendedName>
        <fullName evidence="4">Serpin domain-containing protein</fullName>
    </recommendedName>
</protein>
<dbReference type="Pfam" id="PF00079">
    <property type="entry name" value="Serpin"/>
    <property type="match status" value="1"/>
</dbReference>
<dbReference type="RefSeq" id="WP_108995592.1">
    <property type="nucleotide sequence ID" value="NZ_BDQX01000390.1"/>
</dbReference>
<evidence type="ECO:0000256" key="3">
    <source>
        <dbReference type="SAM" id="SignalP"/>
    </source>
</evidence>